<dbReference type="EMBL" id="HG934338">
    <property type="protein sequence ID" value="CDN30026.1"/>
    <property type="molecule type" value="Viral_cRNA"/>
</dbReference>
<comment type="similarity">
    <text evidence="8">Belongs to the pneumoviridae phosphoprotein P family.</text>
</comment>
<protein>
    <recommendedName>
        <fullName evidence="3">Phosphoprotein</fullName>
    </recommendedName>
</protein>
<reference evidence="10 11" key="1">
    <citation type="journal article" date="2014" name="PLoS ONE">
        <title>Molecular Comparisons of Full Length Metapneumovirus (MPV) Genomes, Including Newly Determined French AMPV-C and -D Isolates, Further Supports Possible Subclassification within the MPV Genus.</title>
        <authorList>
            <person name="Brown P.A."/>
            <person name="Lemaitre E."/>
            <person name="Briand F.X."/>
            <person name="Courtillon C."/>
            <person name="Guionie O."/>
            <person name="Allee C."/>
            <person name="Toquin D."/>
            <person name="Bayon-Auboyer M.H."/>
            <person name="Jestin V."/>
            <person name="Eterradossi N."/>
        </authorList>
    </citation>
    <scope>NUCLEOTIDE SEQUENCE [LARGE SCALE GENOMIC DNA]</scope>
    <source>
        <strain evidence="10">Muscovy duck/1999/99178/France</strain>
    </source>
</reference>
<feature type="region of interest" description="Disordered" evidence="9">
    <location>
        <begin position="234"/>
        <end position="294"/>
    </location>
</feature>
<evidence type="ECO:0000256" key="6">
    <source>
        <dbReference type="ARBA" id="ARBA00022953"/>
    </source>
</evidence>
<dbReference type="GO" id="GO:0030430">
    <property type="term" value="C:host cell cytoplasm"/>
    <property type="evidence" value="ECO:0007669"/>
    <property type="project" value="UniProtKB-SubCell"/>
</dbReference>
<dbReference type="Proteomes" id="UP000118827">
    <property type="component" value="Genome"/>
</dbReference>
<sequence length="294" mass="32335">MSFPEGKDILLMGNEAAKAAEAFQRSLKKVGHRRTQSIVGDKIITVSETVEKPTISKLTKITTPPERKNAWGEKPDATRSPTEEAKNEATLEDASRLYEEVFAPTGDGKTPAEKGKETTEKPKKKVTFKNDESGKYTKLEMEALELLSDNEDDDAESSVLTFEEKDTSALSLEARLESIDEKLSMILGLLRTLNVATAGPTAARDGIRDAMVGLREELIADIIKEAKGKAAEMMKEEAKQKSKIGNGSVGLTEKAKELNKIVEDESTSGESEEEEEEEDEEESNPDDDLYSLTM</sequence>
<evidence type="ECO:0000256" key="3">
    <source>
        <dbReference type="ARBA" id="ARBA00020572"/>
    </source>
</evidence>
<dbReference type="InterPro" id="IPR003487">
    <property type="entry name" value="Pprotein_pneumovir"/>
</dbReference>
<name>A0A077SJV8_9MONO</name>
<comment type="subcellular location">
    <subcellularLocation>
        <location evidence="1">Host cytoplasm</location>
    </subcellularLocation>
    <subcellularLocation>
        <location evidence="2">Virion</location>
    </subcellularLocation>
</comment>
<dbReference type="Pfam" id="PF02478">
    <property type="entry name" value="Pneumo_phosprot"/>
    <property type="match status" value="1"/>
</dbReference>
<gene>
    <name evidence="10" type="primary">P</name>
</gene>
<dbReference type="GO" id="GO:0003968">
    <property type="term" value="F:RNA-directed RNA polymerase activity"/>
    <property type="evidence" value="ECO:0007669"/>
    <property type="project" value="InterPro"/>
</dbReference>
<feature type="compositionally biased region" description="Basic and acidic residues" evidence="9">
    <location>
        <begin position="253"/>
        <end position="263"/>
    </location>
</feature>
<proteinExistence type="inferred from homology"/>
<keyword evidence="6" id="KW-0693">Viral RNA replication</keyword>
<dbReference type="GO" id="GO:0044423">
    <property type="term" value="C:virion component"/>
    <property type="evidence" value="ECO:0007669"/>
    <property type="project" value="UniProtKB-KW"/>
</dbReference>
<evidence type="ECO:0000256" key="8">
    <source>
        <dbReference type="ARBA" id="ARBA00023776"/>
    </source>
</evidence>
<keyword evidence="7" id="KW-1035">Host cytoplasm</keyword>
<evidence type="ECO:0000313" key="11">
    <source>
        <dbReference type="Proteomes" id="UP000118827"/>
    </source>
</evidence>
<feature type="compositionally biased region" description="Basic and acidic residues" evidence="9">
    <location>
        <begin position="65"/>
        <end position="99"/>
    </location>
</feature>
<evidence type="ECO:0000256" key="5">
    <source>
        <dbReference type="ARBA" id="ARBA00022844"/>
    </source>
</evidence>
<feature type="region of interest" description="Disordered" evidence="9">
    <location>
        <begin position="60"/>
        <end position="128"/>
    </location>
</feature>
<evidence type="ECO:0000256" key="9">
    <source>
        <dbReference type="SAM" id="MobiDB-lite"/>
    </source>
</evidence>
<organism evidence="10 11">
    <name type="scientific">Avian metapneumovirus type C</name>
    <dbReference type="NCBI Taxonomy" id="227731"/>
    <lineage>
        <taxon>Viruses</taxon>
        <taxon>Riboviria</taxon>
        <taxon>Orthornavirae</taxon>
        <taxon>Negarnaviricota</taxon>
        <taxon>Haploviricotina</taxon>
        <taxon>Monjiviricetes</taxon>
        <taxon>Mononegavirales</taxon>
        <taxon>Pneumoviridae</taxon>
        <taxon>Metapneumovirus</taxon>
        <taxon>Metapneumovirus avis</taxon>
    </lineage>
</organism>
<evidence type="ECO:0000313" key="10">
    <source>
        <dbReference type="EMBL" id="CDN30026.1"/>
    </source>
</evidence>
<accession>A0A077SJV8</accession>
<evidence type="ECO:0000256" key="7">
    <source>
        <dbReference type="ARBA" id="ARBA00023200"/>
    </source>
</evidence>
<evidence type="ECO:0000256" key="1">
    <source>
        <dbReference type="ARBA" id="ARBA00004192"/>
    </source>
</evidence>
<feature type="compositionally biased region" description="Acidic residues" evidence="9">
    <location>
        <begin position="264"/>
        <end position="294"/>
    </location>
</feature>
<feature type="compositionally biased region" description="Basic and acidic residues" evidence="9">
    <location>
        <begin position="110"/>
        <end position="121"/>
    </location>
</feature>
<keyword evidence="4" id="KW-0597">Phosphoprotein</keyword>
<evidence type="ECO:0000256" key="4">
    <source>
        <dbReference type="ARBA" id="ARBA00022553"/>
    </source>
</evidence>
<keyword evidence="5" id="KW-0946">Virion</keyword>
<evidence type="ECO:0000256" key="2">
    <source>
        <dbReference type="ARBA" id="ARBA00004328"/>
    </source>
</evidence>